<keyword evidence="3" id="KW-1185">Reference proteome</keyword>
<evidence type="ECO:0000313" key="3">
    <source>
        <dbReference type="Proteomes" id="UP001491613"/>
    </source>
</evidence>
<feature type="transmembrane region" description="Helical" evidence="1">
    <location>
        <begin position="131"/>
        <end position="162"/>
    </location>
</feature>
<reference evidence="2 3" key="1">
    <citation type="submission" date="2024-01" db="EMBL/GenBank/DDBJ databases">
        <title>Horizontal gene transfer in Aeromonas trota.</title>
        <authorList>
            <person name="Otero Olarra J.E."/>
            <person name="Perez Valdespino A."/>
        </authorList>
    </citation>
    <scope>NUCLEOTIDE SEQUENCE [LARGE SCALE GENOMIC DNA]</scope>
    <source>
        <strain evidence="2 3">9.1</strain>
    </source>
</reference>
<dbReference type="RefSeq" id="WP_342016825.1">
    <property type="nucleotide sequence ID" value="NZ_JAAKMH010000008.1"/>
</dbReference>
<gene>
    <name evidence="2" type="ORF">V1482_04410</name>
</gene>
<feature type="transmembrane region" description="Helical" evidence="1">
    <location>
        <begin position="78"/>
        <end position="97"/>
    </location>
</feature>
<sequence length="242" mass="27131">MSDTTEHNQNVENAEADGANHYYSEQYLELQKEPVLYEWQIDHQQYRVWLAIAVVGGGLWAISLGFLIFGNNHIDRQLSLFFFILGVLAALQGRYLFAPNQLYHYRMTAKGIYYTQQDKIPEMAYTIARGIGGLLIVVSIIAVGLVGPLALVGAGAGAFLAFKITNMKPEIHHYGCIFKGTGEISIFREIRGIKVWGLPAETGEYGLIFTRPNEYDKVLGDITNALPEYKVIEAATRKEFGY</sequence>
<evidence type="ECO:0000256" key="1">
    <source>
        <dbReference type="SAM" id="Phobius"/>
    </source>
</evidence>
<dbReference type="Proteomes" id="UP001491613">
    <property type="component" value="Unassembled WGS sequence"/>
</dbReference>
<accession>A0ABU9J7W7</accession>
<comment type="caution">
    <text evidence="2">The sequence shown here is derived from an EMBL/GenBank/DDBJ whole genome shotgun (WGS) entry which is preliminary data.</text>
</comment>
<feature type="transmembrane region" description="Helical" evidence="1">
    <location>
        <begin position="48"/>
        <end position="69"/>
    </location>
</feature>
<evidence type="ECO:0000313" key="2">
    <source>
        <dbReference type="EMBL" id="MEL3918649.1"/>
    </source>
</evidence>
<dbReference type="EMBL" id="JAZDDP010000001">
    <property type="protein sequence ID" value="MEL3918649.1"/>
    <property type="molecule type" value="Genomic_DNA"/>
</dbReference>
<name>A0ABU9J7W7_AEREN</name>
<protein>
    <recommendedName>
        <fullName evidence="4">DUF5673 domain-containing protein</fullName>
    </recommendedName>
</protein>
<keyword evidence="1" id="KW-1133">Transmembrane helix</keyword>
<organism evidence="2 3">
    <name type="scientific">Aeromonas enteropelogenes</name>
    <name type="common">Aeromonas trota</name>
    <dbReference type="NCBI Taxonomy" id="29489"/>
    <lineage>
        <taxon>Bacteria</taxon>
        <taxon>Pseudomonadati</taxon>
        <taxon>Pseudomonadota</taxon>
        <taxon>Gammaproteobacteria</taxon>
        <taxon>Aeromonadales</taxon>
        <taxon>Aeromonadaceae</taxon>
        <taxon>Aeromonas</taxon>
    </lineage>
</organism>
<evidence type="ECO:0008006" key="4">
    <source>
        <dbReference type="Google" id="ProtNLM"/>
    </source>
</evidence>
<keyword evidence="1" id="KW-0812">Transmembrane</keyword>
<proteinExistence type="predicted"/>
<keyword evidence="1" id="KW-0472">Membrane</keyword>